<evidence type="ECO:0000313" key="10">
    <source>
        <dbReference type="EMBL" id="RFU61538.1"/>
    </source>
</evidence>
<keyword evidence="3 8" id="KW-0812">Transmembrane</keyword>
<dbReference type="Proteomes" id="UP000262939">
    <property type="component" value="Unassembled WGS sequence"/>
</dbReference>
<evidence type="ECO:0000256" key="5">
    <source>
        <dbReference type="ARBA" id="ARBA00023136"/>
    </source>
</evidence>
<feature type="region of interest" description="Disordered" evidence="7">
    <location>
        <begin position="38"/>
        <end position="62"/>
    </location>
</feature>
<sequence>MFSIKKVLQILLVIALGQAVFSGLAAKAESLDGSVKDFYEQPENPEEKKTQAGSNEKTDSSTGTDLSFWDFLRMVFALIFVVVLLYATLRFINKKSRAYQKANHIENIGGTSLGSNRSVQLIKVGNSILVLGVGESIELLKEIDDEDEYKSLLEEHNDKMELMIQPGNLLSTMKKRFQDSTPVSQGFSSQLKSELEELSKNRKKVMEELEGEERQR</sequence>
<keyword evidence="10" id="KW-0282">Flagellum</keyword>
<feature type="compositionally biased region" description="Basic and acidic residues" evidence="7">
    <location>
        <begin position="38"/>
        <end position="50"/>
    </location>
</feature>
<evidence type="ECO:0000256" key="9">
    <source>
        <dbReference type="SAM" id="SignalP"/>
    </source>
</evidence>
<keyword evidence="11" id="KW-1185">Reference proteome</keyword>
<reference evidence="10 11" key="1">
    <citation type="submission" date="2018-08" db="EMBL/GenBank/DDBJ databases">
        <title>Bacillus chawlae sp. nov., Bacillus glennii sp. nov., and Bacillus saganii sp. nov. Isolated from the Vehicle Assembly Building at Kennedy Space Center where the Viking Spacecraft were Assembled.</title>
        <authorList>
            <person name="Seuylemezian A."/>
            <person name="Vaishampayan P."/>
        </authorList>
    </citation>
    <scope>NUCLEOTIDE SEQUENCE [LARGE SCALE GENOMIC DNA]</scope>
    <source>
        <strain evidence="10 11">V44-8</strain>
    </source>
</reference>
<name>A0A372LA27_9BACI</name>
<feature type="signal peptide" evidence="9">
    <location>
        <begin position="1"/>
        <end position="25"/>
    </location>
</feature>
<feature type="coiled-coil region" evidence="6">
    <location>
        <begin position="188"/>
        <end position="215"/>
    </location>
</feature>
<dbReference type="Pfam" id="PF04347">
    <property type="entry name" value="FliO"/>
    <property type="match status" value="1"/>
</dbReference>
<protein>
    <submittedName>
        <fullName evidence="10">Flagellar biosynthesis protein FliZ</fullName>
    </submittedName>
</protein>
<evidence type="ECO:0000256" key="7">
    <source>
        <dbReference type="SAM" id="MobiDB-lite"/>
    </source>
</evidence>
<keyword evidence="10" id="KW-0966">Cell projection</keyword>
<organism evidence="10 11">
    <name type="scientific">Peribacillus glennii</name>
    <dbReference type="NCBI Taxonomy" id="2303991"/>
    <lineage>
        <taxon>Bacteria</taxon>
        <taxon>Bacillati</taxon>
        <taxon>Bacillota</taxon>
        <taxon>Bacilli</taxon>
        <taxon>Bacillales</taxon>
        <taxon>Bacillaceae</taxon>
        <taxon>Peribacillus</taxon>
    </lineage>
</organism>
<keyword evidence="5 8" id="KW-0472">Membrane</keyword>
<keyword evidence="6" id="KW-0175">Coiled coil</keyword>
<keyword evidence="2" id="KW-1003">Cell membrane</keyword>
<proteinExistence type="predicted"/>
<evidence type="ECO:0000256" key="4">
    <source>
        <dbReference type="ARBA" id="ARBA00022989"/>
    </source>
</evidence>
<evidence type="ECO:0000256" key="6">
    <source>
        <dbReference type="SAM" id="Coils"/>
    </source>
</evidence>
<comment type="subcellular location">
    <subcellularLocation>
        <location evidence="1">Cell membrane</location>
    </subcellularLocation>
</comment>
<feature type="chain" id="PRO_5038508838" evidence="9">
    <location>
        <begin position="26"/>
        <end position="216"/>
    </location>
</feature>
<keyword evidence="9" id="KW-0732">Signal</keyword>
<dbReference type="InterPro" id="IPR022781">
    <property type="entry name" value="Flagellar_biosynth_FliO"/>
</dbReference>
<evidence type="ECO:0000256" key="1">
    <source>
        <dbReference type="ARBA" id="ARBA00004236"/>
    </source>
</evidence>
<evidence type="ECO:0000256" key="2">
    <source>
        <dbReference type="ARBA" id="ARBA00022475"/>
    </source>
</evidence>
<evidence type="ECO:0000256" key="3">
    <source>
        <dbReference type="ARBA" id="ARBA00022692"/>
    </source>
</evidence>
<evidence type="ECO:0000256" key="8">
    <source>
        <dbReference type="SAM" id="Phobius"/>
    </source>
</evidence>
<feature type="compositionally biased region" description="Polar residues" evidence="7">
    <location>
        <begin position="51"/>
        <end position="62"/>
    </location>
</feature>
<evidence type="ECO:0000313" key="11">
    <source>
        <dbReference type="Proteomes" id="UP000262939"/>
    </source>
</evidence>
<dbReference type="RefSeq" id="WP_117323784.1">
    <property type="nucleotide sequence ID" value="NZ_QVTD01000013.1"/>
</dbReference>
<dbReference type="GO" id="GO:0044781">
    <property type="term" value="P:bacterial-type flagellum organization"/>
    <property type="evidence" value="ECO:0007669"/>
    <property type="project" value="InterPro"/>
</dbReference>
<keyword evidence="4 8" id="KW-1133">Transmembrane helix</keyword>
<dbReference type="OrthoDB" id="2376965at2"/>
<comment type="caution">
    <text evidence="10">The sequence shown here is derived from an EMBL/GenBank/DDBJ whole genome shotgun (WGS) entry which is preliminary data.</text>
</comment>
<feature type="transmembrane region" description="Helical" evidence="8">
    <location>
        <begin position="71"/>
        <end position="92"/>
    </location>
</feature>
<keyword evidence="10" id="KW-0969">Cilium</keyword>
<dbReference type="AlphaFoldDB" id="A0A372LA27"/>
<accession>A0A372LA27</accession>
<dbReference type="EMBL" id="QVTD01000013">
    <property type="protein sequence ID" value="RFU61538.1"/>
    <property type="molecule type" value="Genomic_DNA"/>
</dbReference>
<gene>
    <name evidence="10" type="ORF">D0466_17195</name>
</gene>
<dbReference type="GO" id="GO:0016020">
    <property type="term" value="C:membrane"/>
    <property type="evidence" value="ECO:0007669"/>
    <property type="project" value="InterPro"/>
</dbReference>